<accession>D4F630</accession>
<proteinExistence type="predicted"/>
<dbReference type="Proteomes" id="UP000003692">
    <property type="component" value="Unassembled WGS sequence"/>
</dbReference>
<comment type="caution">
    <text evidence="1">The sequence shown here is derived from an EMBL/GenBank/DDBJ whole genome shotgun (WGS) entry which is preliminary data.</text>
</comment>
<organism evidence="1 2">
    <name type="scientific">Edwardsiella tarda ATCC 23685</name>
    <dbReference type="NCBI Taxonomy" id="500638"/>
    <lineage>
        <taxon>Bacteria</taxon>
        <taxon>Pseudomonadati</taxon>
        <taxon>Pseudomonadota</taxon>
        <taxon>Gammaproteobacteria</taxon>
        <taxon>Enterobacterales</taxon>
        <taxon>Hafniaceae</taxon>
        <taxon>Edwardsiella</taxon>
    </lineage>
</organism>
<dbReference type="EMBL" id="ADGK01000180">
    <property type="protein sequence ID" value="EFE22791.1"/>
    <property type="molecule type" value="Genomic_DNA"/>
</dbReference>
<dbReference type="AlphaFoldDB" id="D4F630"/>
<protein>
    <recommendedName>
        <fullName evidence="3">Phospholipase D-like domain-containing protein</fullName>
    </recommendedName>
</protein>
<reference evidence="1 2" key="1">
    <citation type="submission" date="2010-02" db="EMBL/GenBank/DDBJ databases">
        <authorList>
            <person name="Weinstock G."/>
            <person name="Sodergren E."/>
            <person name="Clifton S."/>
            <person name="Fulton L."/>
            <person name="Fulton B."/>
            <person name="Courtney L."/>
            <person name="Fronick C."/>
            <person name="Harrison M."/>
            <person name="Strong C."/>
            <person name="Farmer C."/>
            <person name="Delahaunty K."/>
            <person name="Markovic C."/>
            <person name="Hall O."/>
            <person name="Minx P."/>
            <person name="Tomlinson C."/>
            <person name="Mitreva M."/>
            <person name="Nelson J."/>
            <person name="Hou S."/>
            <person name="Wollam A."/>
            <person name="Pepin K.H."/>
            <person name="Johnson M."/>
            <person name="Bhonagiri V."/>
            <person name="Zhang X."/>
            <person name="Suruliraj S."/>
            <person name="Warren W."/>
            <person name="Chinwalla A."/>
            <person name="Mardis E.R."/>
            <person name="Wilson R.K."/>
        </authorList>
    </citation>
    <scope>NUCLEOTIDE SEQUENCE [LARGE SCALE GENOMIC DNA]</scope>
    <source>
        <strain evidence="1 2">ATCC 23685</strain>
    </source>
</reference>
<dbReference type="HOGENOM" id="CLU_782416_0_0_6"/>
<dbReference type="Gene3D" id="3.30.870.10">
    <property type="entry name" value="Endonuclease Chain A"/>
    <property type="match status" value="1"/>
</dbReference>
<dbReference type="CDD" id="cd09117">
    <property type="entry name" value="PLDc_Bfil_DEXD_like"/>
    <property type="match status" value="1"/>
</dbReference>
<evidence type="ECO:0008006" key="3">
    <source>
        <dbReference type="Google" id="ProtNLM"/>
    </source>
</evidence>
<sequence>MTVDYIIVSVLFYQVIYWLEDIMRIVFAEKIAEYIKNCSPEYIAVAFVGADWREFIPDWKKIKSIVVSPTLGSNPKAIHEIVKELGWEKVEFLDNLHAKLYLGENSAISGSANLTKNGLSGNILHELCTVTHNPQHLKSFKIFFDHIRSKAKDSYPTVEQKKHKLDELFQVWGAAVSQKLLNDTHHATQFKDFELLSNNHFYISWYQISDCEYSAELQGVEDYIDDNIHFLPSDNIEKNRWVLTWKKTNDGKPHKRVALNWLYIHELFENGIVTPGYGYTKVAIQRKDLQKPEPPFELTPDVVKAFKEVVACGVNRKYFVQPDDEFYNTNYGQTQLPKLIDDMKEKIKDINASK</sequence>
<name>D4F630_EDWTA</name>
<evidence type="ECO:0000313" key="1">
    <source>
        <dbReference type="EMBL" id="EFE22791.1"/>
    </source>
</evidence>
<gene>
    <name evidence="1" type="ORF">EDWATA_02210</name>
</gene>
<evidence type="ECO:0000313" key="2">
    <source>
        <dbReference type="Proteomes" id="UP000003692"/>
    </source>
</evidence>